<dbReference type="GO" id="GO:0016746">
    <property type="term" value="F:acyltransferase activity"/>
    <property type="evidence" value="ECO:0007669"/>
    <property type="project" value="UniProtKB-KW"/>
</dbReference>
<dbReference type="InterPro" id="IPR002123">
    <property type="entry name" value="Plipid/glycerol_acylTrfase"/>
</dbReference>
<evidence type="ECO:0000313" key="4">
    <source>
        <dbReference type="EMBL" id="GMA19575.1"/>
    </source>
</evidence>
<dbReference type="PANTHER" id="PTHR10434">
    <property type="entry name" value="1-ACYL-SN-GLYCEROL-3-PHOSPHATE ACYLTRANSFERASE"/>
    <property type="match status" value="1"/>
</dbReference>
<dbReference type="CDD" id="cd07989">
    <property type="entry name" value="LPLAT_AGPAT-like"/>
    <property type="match status" value="1"/>
</dbReference>
<sequence length="217" mass="23400">MNGTLAQAERGTHHGRLIGRVLARLYRVRVEGADRVPASGPVVLVSNHSSAADGPLLFTVTPRPVHFLIKVEMFTGPLRPFLHHLAQIPVDRSRGDRAALTSALDVLRQGGVVGIFPEGTRGQGDVAQVQQGAAWLALQSGAEVVPVALVGTLPTRRNRLDLPRPGSRLRAVYGEPFRVSVTDAEGRTVPGRERLRLASAQVRDHLAAHVVRARSEV</sequence>
<reference evidence="5" key="1">
    <citation type="journal article" date="2019" name="Int. J. Syst. Evol. Microbiol.">
        <title>The Global Catalogue of Microorganisms (GCM) 10K type strain sequencing project: providing services to taxonomists for standard genome sequencing and annotation.</title>
        <authorList>
            <consortium name="The Broad Institute Genomics Platform"/>
            <consortium name="The Broad Institute Genome Sequencing Center for Infectious Disease"/>
            <person name="Wu L."/>
            <person name="Ma J."/>
        </authorList>
    </citation>
    <scope>NUCLEOTIDE SEQUENCE [LARGE SCALE GENOMIC DNA]</scope>
    <source>
        <strain evidence="5">NBRC 105830</strain>
    </source>
</reference>
<keyword evidence="1" id="KW-0808">Transferase</keyword>
<comment type="caution">
    <text evidence="4">The sequence shown here is derived from an EMBL/GenBank/DDBJ whole genome shotgun (WGS) entry which is preliminary data.</text>
</comment>
<proteinExistence type="predicted"/>
<gene>
    <name evidence="4" type="ORF">GCM10025862_15960</name>
</gene>
<evidence type="ECO:0000256" key="2">
    <source>
        <dbReference type="ARBA" id="ARBA00023315"/>
    </source>
</evidence>
<feature type="domain" description="Phospholipid/glycerol acyltransferase" evidence="3">
    <location>
        <begin position="42"/>
        <end position="152"/>
    </location>
</feature>
<dbReference type="Proteomes" id="UP001157109">
    <property type="component" value="Unassembled WGS sequence"/>
</dbReference>
<dbReference type="EMBL" id="BSUJ01000001">
    <property type="protein sequence ID" value="GMA19575.1"/>
    <property type="molecule type" value="Genomic_DNA"/>
</dbReference>
<dbReference type="SUPFAM" id="SSF69593">
    <property type="entry name" value="Glycerol-3-phosphate (1)-acyltransferase"/>
    <property type="match status" value="1"/>
</dbReference>
<name>A0ABQ6HPS9_9MICO</name>
<protein>
    <submittedName>
        <fullName evidence="4">1-acyl-sn-glycerol-3-phosphate acyltransferase</fullName>
    </submittedName>
</protein>
<organism evidence="4 5">
    <name type="scientific">Arsenicicoccus piscis</name>
    <dbReference type="NCBI Taxonomy" id="673954"/>
    <lineage>
        <taxon>Bacteria</taxon>
        <taxon>Bacillati</taxon>
        <taxon>Actinomycetota</taxon>
        <taxon>Actinomycetes</taxon>
        <taxon>Micrococcales</taxon>
        <taxon>Intrasporangiaceae</taxon>
        <taxon>Arsenicicoccus</taxon>
    </lineage>
</organism>
<keyword evidence="2 4" id="KW-0012">Acyltransferase</keyword>
<keyword evidence="5" id="KW-1185">Reference proteome</keyword>
<dbReference type="SMART" id="SM00563">
    <property type="entry name" value="PlsC"/>
    <property type="match status" value="1"/>
</dbReference>
<evidence type="ECO:0000259" key="3">
    <source>
        <dbReference type="SMART" id="SM00563"/>
    </source>
</evidence>
<dbReference type="RefSeq" id="WP_241445193.1">
    <property type="nucleotide sequence ID" value="NZ_BSUJ01000001.1"/>
</dbReference>
<dbReference type="PANTHER" id="PTHR10434:SF11">
    <property type="entry name" value="1-ACYL-SN-GLYCEROL-3-PHOSPHATE ACYLTRANSFERASE"/>
    <property type="match status" value="1"/>
</dbReference>
<accession>A0ABQ6HPS9</accession>
<evidence type="ECO:0000313" key="5">
    <source>
        <dbReference type="Proteomes" id="UP001157109"/>
    </source>
</evidence>
<dbReference type="Pfam" id="PF01553">
    <property type="entry name" value="Acyltransferase"/>
    <property type="match status" value="1"/>
</dbReference>
<evidence type="ECO:0000256" key="1">
    <source>
        <dbReference type="ARBA" id="ARBA00022679"/>
    </source>
</evidence>